<evidence type="ECO:0000313" key="2">
    <source>
        <dbReference type="EMBL" id="BCE65300.1"/>
    </source>
</evidence>
<reference evidence="1" key="1">
    <citation type="submission" date="2020-05" db="EMBL/GenBank/DDBJ databases">
        <title>Complete genome sequence of Bradyrhizobium diazoefficiens XF4 isolated from soybean nodule.</title>
        <authorList>
            <person name="Noda R."/>
            <person name="Kakizaki K."/>
            <person name="Minamisawa K."/>
        </authorList>
    </citation>
    <scope>NUCLEOTIDE SEQUENCE</scope>
    <source>
        <strain evidence="1">XF4</strain>
    </source>
</reference>
<proteinExistence type="predicted"/>
<protein>
    <submittedName>
        <fullName evidence="2">Uncharacterized protein</fullName>
    </submittedName>
</protein>
<gene>
    <name evidence="1" type="ORF">XF4B_40940</name>
    <name evidence="2" type="ORF">XF6B_40990</name>
</gene>
<reference evidence="2" key="2">
    <citation type="submission" date="2020-05" db="EMBL/GenBank/DDBJ databases">
        <title>Complete genome sequence of Bradyrhizobium diazoefficiens XF6 isolated from soybean nodule.</title>
        <authorList>
            <person name="Noda R."/>
            <person name="Kakizaki K."/>
            <person name="Minamisawa K."/>
        </authorList>
    </citation>
    <scope>NUCLEOTIDE SEQUENCE</scope>
    <source>
        <strain evidence="2">XF6</strain>
    </source>
</reference>
<evidence type="ECO:0000313" key="1">
    <source>
        <dbReference type="EMBL" id="BCE47745.1"/>
    </source>
</evidence>
<name>A0A810ANL8_9BRAD</name>
<sequence length="198" mass="21890">MLEARSAPAFACFQWPHGATMPDKKFKYVPFVTEVMTARYPKLSEPDTSGEYADGKYKTEATADEDYTERFQAEIQAVIDLHFAGKKHVHAPWKETKEGAIAFNFKSPSKKPELTDAKGNPLKADIVIHDGSLIRVSGLIAAWQKGAKHGVSLWPDAVRVIKLANSFEVSEPNCCPSWNFNASRAFGPPEDGYDGSEP</sequence>
<dbReference type="EMBL" id="AP023096">
    <property type="protein sequence ID" value="BCE65300.1"/>
    <property type="molecule type" value="Genomic_DNA"/>
</dbReference>
<dbReference type="EMBL" id="AP023094">
    <property type="protein sequence ID" value="BCE47745.1"/>
    <property type="molecule type" value="Genomic_DNA"/>
</dbReference>
<dbReference type="Gene3D" id="2.40.50.140">
    <property type="entry name" value="Nucleic acid-binding proteins"/>
    <property type="match status" value="1"/>
</dbReference>
<accession>A0A810ANL8</accession>
<organism evidence="2">
    <name type="scientific">Bradyrhizobium diazoefficiens</name>
    <dbReference type="NCBI Taxonomy" id="1355477"/>
    <lineage>
        <taxon>Bacteria</taxon>
        <taxon>Pseudomonadati</taxon>
        <taxon>Pseudomonadota</taxon>
        <taxon>Alphaproteobacteria</taxon>
        <taxon>Hyphomicrobiales</taxon>
        <taxon>Nitrobacteraceae</taxon>
        <taxon>Bradyrhizobium</taxon>
    </lineage>
</organism>
<dbReference type="SUPFAM" id="SSF50249">
    <property type="entry name" value="Nucleic acid-binding proteins"/>
    <property type="match status" value="1"/>
</dbReference>
<dbReference type="AlphaFoldDB" id="A0A810ANL8"/>
<dbReference type="InterPro" id="IPR012340">
    <property type="entry name" value="NA-bd_OB-fold"/>
</dbReference>